<gene>
    <name evidence="1" type="ORF">SAMN05421786_101337</name>
</gene>
<dbReference type="InterPro" id="IPR058074">
    <property type="entry name" value="Bacteriocin-like"/>
</dbReference>
<evidence type="ECO:0008006" key="3">
    <source>
        <dbReference type="Google" id="ProtNLM"/>
    </source>
</evidence>
<proteinExistence type="predicted"/>
<dbReference type="RefSeq" id="WP_167369945.1">
    <property type="nucleotide sequence ID" value="NZ_FTOL01000001.1"/>
</dbReference>
<dbReference type="Proteomes" id="UP000186744">
    <property type="component" value="Unassembled WGS sequence"/>
</dbReference>
<sequence length="51" mass="5670">MKNLKKLAKSELKKINGGNAPLCESGTRACRYKAENGYPAYWSCVAIEYPC</sequence>
<reference evidence="2" key="1">
    <citation type="submission" date="2017-01" db="EMBL/GenBank/DDBJ databases">
        <authorList>
            <person name="Varghese N."/>
            <person name="Submissions S."/>
        </authorList>
    </citation>
    <scope>NUCLEOTIDE SEQUENCE [LARGE SCALE GENOMIC DNA]</scope>
    <source>
        <strain evidence="2">DSM 18017</strain>
    </source>
</reference>
<evidence type="ECO:0000313" key="1">
    <source>
        <dbReference type="EMBL" id="SIS58515.1"/>
    </source>
</evidence>
<name>A0A1N7KA93_9FLAO</name>
<dbReference type="AlphaFoldDB" id="A0A1N7KA93"/>
<protein>
    <recommendedName>
        <fullName evidence="3">Bacteriocin-type signal sequence-containing protein</fullName>
    </recommendedName>
</protein>
<dbReference type="NCBIfam" id="NF047798">
    <property type="entry name" value="leader_Chryseo"/>
    <property type="match status" value="1"/>
</dbReference>
<evidence type="ECO:0000313" key="2">
    <source>
        <dbReference type="Proteomes" id="UP000186744"/>
    </source>
</evidence>
<accession>A0A1N7KA93</accession>
<organism evidence="1 2">
    <name type="scientific">Chryseobacterium ureilyticum</name>
    <dbReference type="NCBI Taxonomy" id="373668"/>
    <lineage>
        <taxon>Bacteria</taxon>
        <taxon>Pseudomonadati</taxon>
        <taxon>Bacteroidota</taxon>
        <taxon>Flavobacteriia</taxon>
        <taxon>Flavobacteriales</taxon>
        <taxon>Weeksellaceae</taxon>
        <taxon>Chryseobacterium group</taxon>
        <taxon>Chryseobacterium</taxon>
    </lineage>
</organism>
<keyword evidence="2" id="KW-1185">Reference proteome</keyword>
<dbReference type="EMBL" id="FTOL01000001">
    <property type="protein sequence ID" value="SIS58515.1"/>
    <property type="molecule type" value="Genomic_DNA"/>
</dbReference>